<evidence type="ECO:0000313" key="2">
    <source>
        <dbReference type="EMBL" id="PVI06680.1"/>
    </source>
</evidence>
<reference evidence="2 3" key="1">
    <citation type="journal article" date="2018" name="Sci. Rep.">
        <title>Comparative genomics provides insights into the lifestyle and reveals functional heterogeneity of dark septate endophytic fungi.</title>
        <authorList>
            <person name="Knapp D.G."/>
            <person name="Nemeth J.B."/>
            <person name="Barry K."/>
            <person name="Hainaut M."/>
            <person name="Henrissat B."/>
            <person name="Johnson J."/>
            <person name="Kuo A."/>
            <person name="Lim J.H.P."/>
            <person name="Lipzen A."/>
            <person name="Nolan M."/>
            <person name="Ohm R.A."/>
            <person name="Tamas L."/>
            <person name="Grigoriev I.V."/>
            <person name="Spatafora J.W."/>
            <person name="Nagy L.G."/>
            <person name="Kovacs G.M."/>
        </authorList>
    </citation>
    <scope>NUCLEOTIDE SEQUENCE [LARGE SCALE GENOMIC DNA]</scope>
    <source>
        <strain evidence="2 3">DSE2036</strain>
    </source>
</reference>
<protein>
    <submittedName>
        <fullName evidence="2">Arrestin</fullName>
    </submittedName>
</protein>
<dbReference type="EMBL" id="KZ805307">
    <property type="protein sequence ID" value="PVI06680.1"/>
    <property type="molecule type" value="Genomic_DNA"/>
</dbReference>
<evidence type="ECO:0000256" key="1">
    <source>
        <dbReference type="SAM" id="MobiDB-lite"/>
    </source>
</evidence>
<feature type="region of interest" description="Disordered" evidence="1">
    <location>
        <begin position="372"/>
        <end position="407"/>
    </location>
</feature>
<dbReference type="AlphaFoldDB" id="A0A2V1EBE0"/>
<name>A0A2V1EBE0_9PLEO</name>
<dbReference type="Proteomes" id="UP000244855">
    <property type="component" value="Unassembled WGS sequence"/>
</dbReference>
<sequence length="546" mass="59690">MPVDTLRRPSRAGSIQSNAMQSITNHVHYRVLQMANLGQPLIEINLDDTSPTTPRSSYVISYATMDTIEGTVNITAQHDTRFEDIEIAFNGVAHISVERFTASPSMSGRTESVHRFLSLRQPIDDSDLPTPRVLVAGKKYTFPFIFTVPQHLLPRACTHKVVSDHVRACHLQLPPSIGDPELAGFGGTLLDDMAPEMTKIVYGIKVRIMHLHEADGKISVLGEKMRKVRVKPIFEEQPPLNIEGIPEYRERHEKTIKKSLFKGKSGTLTAQSMQPKPLIIPGARTVNYALPSTRAMVLLRFDPAEPTSLPPRLGQLKTHIKVSTFYAVQPRQGIPSRSQISFDVSQGVFAENISISNMCVASAQWTKHSASESPIVEDCTTTQRRDSGTSDSTIPSPGSPSSAPHTILTPSRNYQNGDFWTASIIVPISMPSNKNFIPTFHSCLVSRMYTLIMSLSVHAPGVSDPTLTMRVPLQVCAQGSVSGNENARARSAEVGALEEARRMFSPRSVILPPPPPSAGADAPPEYVPVAPRAGRHNARVTVVGGP</sequence>
<evidence type="ECO:0000313" key="3">
    <source>
        <dbReference type="Proteomes" id="UP000244855"/>
    </source>
</evidence>
<dbReference type="PANTHER" id="PTHR31904">
    <property type="entry name" value="BYPASS OF STOP CODON PROTEIN 5-RELATED"/>
    <property type="match status" value="1"/>
</dbReference>
<dbReference type="Gene3D" id="2.60.40.640">
    <property type="match status" value="1"/>
</dbReference>
<feature type="compositionally biased region" description="Polar residues" evidence="1">
    <location>
        <begin position="389"/>
        <end position="407"/>
    </location>
</feature>
<gene>
    <name evidence="2" type="ORF">DM02DRAFT_404492</name>
</gene>
<organism evidence="2 3">
    <name type="scientific">Periconia macrospinosa</name>
    <dbReference type="NCBI Taxonomy" id="97972"/>
    <lineage>
        <taxon>Eukaryota</taxon>
        <taxon>Fungi</taxon>
        <taxon>Dikarya</taxon>
        <taxon>Ascomycota</taxon>
        <taxon>Pezizomycotina</taxon>
        <taxon>Dothideomycetes</taxon>
        <taxon>Pleosporomycetidae</taxon>
        <taxon>Pleosporales</taxon>
        <taxon>Massarineae</taxon>
        <taxon>Periconiaceae</taxon>
        <taxon>Periconia</taxon>
    </lineage>
</organism>
<dbReference type="PANTHER" id="PTHR31904:SF1">
    <property type="entry name" value="BYPASS OF STOP CODON PROTEIN 5-RELATED"/>
    <property type="match status" value="1"/>
</dbReference>
<proteinExistence type="predicted"/>
<keyword evidence="3" id="KW-1185">Reference proteome</keyword>
<dbReference type="STRING" id="97972.A0A2V1EBE0"/>
<dbReference type="OrthoDB" id="2283785at2759"/>
<dbReference type="InterPro" id="IPR014752">
    <property type="entry name" value="Arrestin-like_C"/>
</dbReference>
<dbReference type="InterPro" id="IPR039634">
    <property type="entry name" value="Bul1-like"/>
</dbReference>
<accession>A0A2V1EBE0</accession>